<comment type="caution">
    <text evidence="11">The sequence shown here is derived from an EMBL/GenBank/DDBJ whole genome shotgun (WGS) entry which is preliminary data.</text>
</comment>
<feature type="domain" description="Importin N-terminal" evidence="10">
    <location>
        <begin position="20"/>
        <end position="88"/>
    </location>
</feature>
<dbReference type="InterPro" id="IPR001494">
    <property type="entry name" value="Importin-beta_N"/>
</dbReference>
<dbReference type="InterPro" id="IPR000357">
    <property type="entry name" value="HEAT"/>
</dbReference>
<keyword evidence="12" id="KW-1185">Reference proteome</keyword>
<dbReference type="GO" id="GO:0006606">
    <property type="term" value="P:protein import into nucleus"/>
    <property type="evidence" value="ECO:0007669"/>
    <property type="project" value="InterPro"/>
</dbReference>
<dbReference type="PANTHER" id="PTHR10527">
    <property type="entry name" value="IMPORTIN BETA"/>
    <property type="match status" value="1"/>
</dbReference>
<sequence>MEAMEAILNNLLSAENVQKATEELNEVMKRPEAVSMLCEVTFRSQNAQLRQYGAVILRKRLLKLRNWNMIPPEQQEIIKNGILQAIPNEPEKFVRTSIIGVLGGLVNHEFPKKNEWTQSVLKFIFESTQSSDARFSQLGSETLSILTETAPDQFVPHLQTIGAFASSALIAAEQANDMGNVVIFNIIMAMSHLVPFILGNNSAEHIYTSAVPYVVKTLSALAICNDDEKFIECFDILENMADNVPKLLTNHVKLLIEFCLEVSRNKDIDEAIRVKSITFIGWLVRIKKKVILKQKLVEPIIAVLFELMALPSDDSGDDTEEYFGSNEVTTPMNCATQTLDVLALNIPPKNLIPPLLQLLEPALQSSNDPLRKKAAYLSIAVIAEGCSSAICKKYLRPLLDCIKTGITDQNPVIRNSALFALGQFSEHLQPEISQFSEEVLPILFDYLQMLSNQIRSGQKEPQHIDRVFYAVETFCENLEDALVPHLPILMERLFDCMSPTNSVHLRELALSCISATANAAKSNLLPYFPRLIEGLKMYLVKTEDEDICTLRPAAIDTLAALVRTIGKENFLPLAIDTMNLGLALIEDKNDPDLKRSCYNLFAAMASILNEQIGSALERIVTSMIDSVKSTESIVLSSGKDSDDIEEQENDDDGEFDIENSDGEEEDEDEILGVENAYMEEKEEAIIALKELAEHTGPAFAPYIKVSFEEIYKLLPYPNEDIRQSSVEALCQFVIALHKLHNVQGVKHTLSILIPKLSEIIHVDEERIVVMAALESFNQILEELGKAAVEVDGYKDAIFSCIYDVLNNKVQCQFDEPEEDDEDESEYDIAILESAGEILPKFGKTMSNQEFYVYFERVSEFFAGKIQKSKSRDELSQSQRAMAVGIVSECFEPLGEFSARYFDALIPLFLELINDQSDDEVRNNAVYAIGELSKHSGQASFKAYPQILAALSNLVSKESHGGILDNICGTLARLIITNSTLVPLKDVLPVFISYLPLRQDYVENEHVFKSLELLYRQGNEVLLQFLERVILTALTVLQKNQYNNDAVREHIFQFVKQVRIDFPEKFNNAINVDAEISSFVQTL</sequence>
<evidence type="ECO:0000256" key="2">
    <source>
        <dbReference type="ARBA" id="ARBA00004496"/>
    </source>
</evidence>
<comment type="subcellular location">
    <subcellularLocation>
        <location evidence="2">Cytoplasm</location>
    </subcellularLocation>
    <subcellularLocation>
        <location evidence="1">Nucleus</location>
    </subcellularLocation>
</comment>
<feature type="repeat" description="HEAT" evidence="8">
    <location>
        <begin position="904"/>
        <end position="943"/>
    </location>
</feature>
<dbReference type="InterPro" id="IPR016024">
    <property type="entry name" value="ARM-type_fold"/>
</dbReference>
<dbReference type="InterPro" id="IPR021133">
    <property type="entry name" value="HEAT_type_2"/>
</dbReference>
<dbReference type="Proteomes" id="UP001107558">
    <property type="component" value="Chromosome 1"/>
</dbReference>
<dbReference type="GO" id="GO:0005737">
    <property type="term" value="C:cytoplasm"/>
    <property type="evidence" value="ECO:0007669"/>
    <property type="project" value="UniProtKB-SubCell"/>
</dbReference>
<keyword evidence="4" id="KW-0963">Cytoplasm</keyword>
<proteinExistence type="predicted"/>
<dbReference type="EMBL" id="JADBJN010000001">
    <property type="protein sequence ID" value="KAG5680978.1"/>
    <property type="molecule type" value="Genomic_DNA"/>
</dbReference>
<dbReference type="OrthoDB" id="7862313at2759"/>
<dbReference type="SUPFAM" id="SSF48371">
    <property type="entry name" value="ARM repeat"/>
    <property type="match status" value="2"/>
</dbReference>
<evidence type="ECO:0000256" key="1">
    <source>
        <dbReference type="ARBA" id="ARBA00004123"/>
    </source>
</evidence>
<gene>
    <name evidence="11" type="ORF">PVAND_010452</name>
</gene>
<evidence type="ECO:0000256" key="9">
    <source>
        <dbReference type="SAM" id="MobiDB-lite"/>
    </source>
</evidence>
<evidence type="ECO:0000256" key="5">
    <source>
        <dbReference type="ARBA" id="ARBA00022737"/>
    </source>
</evidence>
<evidence type="ECO:0000313" key="12">
    <source>
        <dbReference type="Proteomes" id="UP001107558"/>
    </source>
</evidence>
<feature type="compositionally biased region" description="Acidic residues" evidence="9">
    <location>
        <begin position="642"/>
        <end position="668"/>
    </location>
</feature>
<evidence type="ECO:0000256" key="4">
    <source>
        <dbReference type="ARBA" id="ARBA00022490"/>
    </source>
</evidence>
<keyword evidence="5" id="KW-0677">Repeat</keyword>
<reference evidence="11" key="1">
    <citation type="submission" date="2021-03" db="EMBL/GenBank/DDBJ databases">
        <title>Chromosome level genome of the anhydrobiotic midge Polypedilum vanderplanki.</title>
        <authorList>
            <person name="Yoshida Y."/>
            <person name="Kikawada T."/>
            <person name="Gusev O."/>
        </authorList>
    </citation>
    <scope>NUCLEOTIDE SEQUENCE</scope>
    <source>
        <strain evidence="11">NIAS01</strain>
        <tissue evidence="11">Whole body or cell culture</tissue>
    </source>
</reference>
<keyword evidence="7" id="KW-0539">Nucleus</keyword>
<accession>A0A9J6CFN9</accession>
<dbReference type="PROSITE" id="PS50077">
    <property type="entry name" value="HEAT_REPEAT"/>
    <property type="match status" value="1"/>
</dbReference>
<dbReference type="Pfam" id="PF03810">
    <property type="entry name" value="IBN_N"/>
    <property type="match status" value="1"/>
</dbReference>
<dbReference type="InterPro" id="IPR011989">
    <property type="entry name" value="ARM-like"/>
</dbReference>
<dbReference type="Pfam" id="PF02985">
    <property type="entry name" value="HEAT"/>
    <property type="match status" value="1"/>
</dbReference>
<name>A0A9J6CFN9_POLVA</name>
<keyword evidence="6" id="KW-0653">Protein transport</keyword>
<dbReference type="Gene3D" id="1.25.10.10">
    <property type="entry name" value="Leucine-rich Repeat Variant"/>
    <property type="match status" value="1"/>
</dbReference>
<protein>
    <recommendedName>
        <fullName evidence="10">Importin N-terminal domain-containing protein</fullName>
    </recommendedName>
</protein>
<dbReference type="PROSITE" id="PS50166">
    <property type="entry name" value="IMPORTIN_B_NT"/>
    <property type="match status" value="1"/>
</dbReference>
<dbReference type="GO" id="GO:0031267">
    <property type="term" value="F:small GTPase binding"/>
    <property type="evidence" value="ECO:0007669"/>
    <property type="project" value="InterPro"/>
</dbReference>
<evidence type="ECO:0000259" key="10">
    <source>
        <dbReference type="PROSITE" id="PS50166"/>
    </source>
</evidence>
<dbReference type="InterPro" id="IPR057672">
    <property type="entry name" value="TPR_IPO4/5"/>
</dbReference>
<dbReference type="GO" id="GO:0005634">
    <property type="term" value="C:nucleus"/>
    <property type="evidence" value="ECO:0007669"/>
    <property type="project" value="UniProtKB-SubCell"/>
</dbReference>
<evidence type="ECO:0000256" key="8">
    <source>
        <dbReference type="PROSITE-ProRule" id="PRU00103"/>
    </source>
</evidence>
<evidence type="ECO:0000256" key="7">
    <source>
        <dbReference type="ARBA" id="ARBA00023242"/>
    </source>
</evidence>
<dbReference type="InterPro" id="IPR040122">
    <property type="entry name" value="Importin_beta"/>
</dbReference>
<organism evidence="11 12">
    <name type="scientific">Polypedilum vanderplanki</name>
    <name type="common">Sleeping chironomid midge</name>
    <dbReference type="NCBI Taxonomy" id="319348"/>
    <lineage>
        <taxon>Eukaryota</taxon>
        <taxon>Metazoa</taxon>
        <taxon>Ecdysozoa</taxon>
        <taxon>Arthropoda</taxon>
        <taxon>Hexapoda</taxon>
        <taxon>Insecta</taxon>
        <taxon>Pterygota</taxon>
        <taxon>Neoptera</taxon>
        <taxon>Endopterygota</taxon>
        <taxon>Diptera</taxon>
        <taxon>Nematocera</taxon>
        <taxon>Chironomoidea</taxon>
        <taxon>Chironomidae</taxon>
        <taxon>Chironominae</taxon>
        <taxon>Polypedilum</taxon>
        <taxon>Polypedilum</taxon>
    </lineage>
</organism>
<keyword evidence="3" id="KW-0813">Transport</keyword>
<dbReference type="AlphaFoldDB" id="A0A9J6CFN9"/>
<evidence type="ECO:0000256" key="6">
    <source>
        <dbReference type="ARBA" id="ARBA00022927"/>
    </source>
</evidence>
<dbReference type="Pfam" id="PF25780">
    <property type="entry name" value="TPR_IPO5"/>
    <property type="match status" value="1"/>
</dbReference>
<feature type="region of interest" description="Disordered" evidence="9">
    <location>
        <begin position="635"/>
        <end position="668"/>
    </location>
</feature>
<evidence type="ECO:0000256" key="3">
    <source>
        <dbReference type="ARBA" id="ARBA00022448"/>
    </source>
</evidence>
<evidence type="ECO:0000313" key="11">
    <source>
        <dbReference type="EMBL" id="KAG5680978.1"/>
    </source>
</evidence>